<comment type="caution">
    <text evidence="3">The sequence shown here is derived from an EMBL/GenBank/DDBJ whole genome shotgun (WGS) entry which is preliminary data.</text>
</comment>
<organism evidence="3 4">
    <name type="scientific">Ktedonobacter racemifer DSM 44963</name>
    <dbReference type="NCBI Taxonomy" id="485913"/>
    <lineage>
        <taxon>Bacteria</taxon>
        <taxon>Bacillati</taxon>
        <taxon>Chloroflexota</taxon>
        <taxon>Ktedonobacteria</taxon>
        <taxon>Ktedonobacterales</taxon>
        <taxon>Ktedonobacteraceae</taxon>
        <taxon>Ktedonobacter</taxon>
    </lineage>
</organism>
<dbReference type="EMBL" id="ADVG01000005">
    <property type="protein sequence ID" value="EFH79792.1"/>
    <property type="molecule type" value="Genomic_DNA"/>
</dbReference>
<dbReference type="OrthoDB" id="158879at2"/>
<keyword evidence="2" id="KW-0472">Membrane</keyword>
<dbReference type="STRING" id="485913.Krac_0300"/>
<dbReference type="AlphaFoldDB" id="D6U7D1"/>
<evidence type="ECO:0000256" key="2">
    <source>
        <dbReference type="SAM" id="Phobius"/>
    </source>
</evidence>
<dbReference type="Gene3D" id="2.160.20.80">
    <property type="entry name" value="E3 ubiquitin-protein ligase SopA"/>
    <property type="match status" value="2"/>
</dbReference>
<reference evidence="3 4" key="1">
    <citation type="journal article" date="2011" name="Stand. Genomic Sci.">
        <title>Non-contiguous finished genome sequence and contextual data of the filamentous soil bacterium Ktedonobacter racemifer type strain (SOSP1-21).</title>
        <authorList>
            <person name="Chang Y.J."/>
            <person name="Land M."/>
            <person name="Hauser L."/>
            <person name="Chertkov O."/>
            <person name="Del Rio T.G."/>
            <person name="Nolan M."/>
            <person name="Copeland A."/>
            <person name="Tice H."/>
            <person name="Cheng J.F."/>
            <person name="Lucas S."/>
            <person name="Han C."/>
            <person name="Goodwin L."/>
            <person name="Pitluck S."/>
            <person name="Ivanova N."/>
            <person name="Ovchinikova G."/>
            <person name="Pati A."/>
            <person name="Chen A."/>
            <person name="Palaniappan K."/>
            <person name="Mavromatis K."/>
            <person name="Liolios K."/>
            <person name="Brettin T."/>
            <person name="Fiebig A."/>
            <person name="Rohde M."/>
            <person name="Abt B."/>
            <person name="Goker M."/>
            <person name="Detter J.C."/>
            <person name="Woyke T."/>
            <person name="Bristow J."/>
            <person name="Eisen J.A."/>
            <person name="Markowitz V."/>
            <person name="Hugenholtz P."/>
            <person name="Kyrpides N.C."/>
            <person name="Klenk H.P."/>
            <person name="Lapidus A."/>
        </authorList>
    </citation>
    <scope>NUCLEOTIDE SEQUENCE [LARGE SCALE GENOMIC DNA]</scope>
    <source>
        <strain evidence="4">DSM 44963</strain>
    </source>
</reference>
<protein>
    <submittedName>
        <fullName evidence="3">Pentapeptide repeat protein</fullName>
    </submittedName>
</protein>
<feature type="transmembrane region" description="Helical" evidence="2">
    <location>
        <begin position="471"/>
        <end position="488"/>
    </location>
</feature>
<dbReference type="SUPFAM" id="SSF141571">
    <property type="entry name" value="Pentapeptide repeat-like"/>
    <property type="match status" value="1"/>
</dbReference>
<dbReference type="eggNOG" id="COG1357">
    <property type="taxonomic scope" value="Bacteria"/>
</dbReference>
<gene>
    <name evidence="3" type="ORF">Krac_0300</name>
</gene>
<feature type="compositionally biased region" description="Basic and acidic residues" evidence="1">
    <location>
        <begin position="1"/>
        <end position="18"/>
    </location>
</feature>
<dbReference type="InterPro" id="IPR051082">
    <property type="entry name" value="Pentapeptide-BTB/POZ_domain"/>
</dbReference>
<keyword evidence="2" id="KW-0812">Transmembrane</keyword>
<accession>D6U7D1</accession>
<dbReference type="PANTHER" id="PTHR14136">
    <property type="entry name" value="BTB_POZ DOMAIN-CONTAINING PROTEIN KCTD9"/>
    <property type="match status" value="1"/>
</dbReference>
<dbReference type="RefSeq" id="WP_007921906.1">
    <property type="nucleotide sequence ID" value="NZ_ADVG01000005.1"/>
</dbReference>
<dbReference type="Pfam" id="PF00805">
    <property type="entry name" value="Pentapeptide"/>
    <property type="match status" value="4"/>
</dbReference>
<feature type="region of interest" description="Disordered" evidence="1">
    <location>
        <begin position="1"/>
        <end position="45"/>
    </location>
</feature>
<sequence length="551" mass="61086">MPTDKENEKKADARRASDNQRNAARDAIFSTSPLKDTTRQEHQEPWNIEPEIEQERQEQLSRYLATVPDIIHCRYPFKGVKLSRADVEWLLSISMKGRGTCEGNDEGREPHLGLDLRGADLKFEDLHALPLARLRGSLTSKEWDEATAEQRAAAAVLLTGANLSEAHLEQADLIGAHLESASLYEAHLEQANLARAYLERAFLARAFLKNANLKEANIAKADLSEAYLQNANLVAARLEGAYLNGAHLTKADLSAARLEKAYLSSAYLEQANLSFAHLEEGYLSGAYLQKANLSGAHLEGAYLNEAFLEGASLYKAHLERTFLYKAHLEGVKLSGSHGVDTQLKNVSQSGEPRIGPSLADAQWGNVNLAVVQWAQIDMLGDEYEARQALHAGKRKDRVTRLEEYEAAVRANRQLAVALRAQGLDEEAARFAYRAQILQRIVLRRQSKLGAYLFSTCLDLLAGYGYKPGRSLLAYLIVIFCFTCLYLFIPSAHLSWDEALVLSVVSFHGRGFLLQNMSLGDAFARLAAIEAVLGLLIEVSFIATFTQRFLGK</sequence>
<name>D6U7D1_KTERA</name>
<dbReference type="Proteomes" id="UP000004508">
    <property type="component" value="Unassembled WGS sequence"/>
</dbReference>
<feature type="transmembrane region" description="Helical" evidence="2">
    <location>
        <begin position="525"/>
        <end position="545"/>
    </location>
</feature>
<dbReference type="PANTHER" id="PTHR14136:SF17">
    <property type="entry name" value="BTB_POZ DOMAIN-CONTAINING PROTEIN KCTD9"/>
    <property type="match status" value="1"/>
</dbReference>
<keyword evidence="4" id="KW-1185">Reference proteome</keyword>
<keyword evidence="2" id="KW-1133">Transmembrane helix</keyword>
<evidence type="ECO:0000313" key="3">
    <source>
        <dbReference type="EMBL" id="EFH79792.1"/>
    </source>
</evidence>
<evidence type="ECO:0000256" key="1">
    <source>
        <dbReference type="SAM" id="MobiDB-lite"/>
    </source>
</evidence>
<evidence type="ECO:0000313" key="4">
    <source>
        <dbReference type="Proteomes" id="UP000004508"/>
    </source>
</evidence>
<dbReference type="InParanoid" id="D6U7D1"/>
<dbReference type="InterPro" id="IPR001646">
    <property type="entry name" value="5peptide_repeat"/>
</dbReference>
<proteinExistence type="predicted"/>